<accession>A0ABN8J7N7</accession>
<organism evidence="2 3">
    <name type="scientific">Iphiclides podalirius</name>
    <name type="common">scarce swallowtail</name>
    <dbReference type="NCBI Taxonomy" id="110791"/>
    <lineage>
        <taxon>Eukaryota</taxon>
        <taxon>Metazoa</taxon>
        <taxon>Ecdysozoa</taxon>
        <taxon>Arthropoda</taxon>
        <taxon>Hexapoda</taxon>
        <taxon>Insecta</taxon>
        <taxon>Pterygota</taxon>
        <taxon>Neoptera</taxon>
        <taxon>Endopterygota</taxon>
        <taxon>Lepidoptera</taxon>
        <taxon>Glossata</taxon>
        <taxon>Ditrysia</taxon>
        <taxon>Papilionoidea</taxon>
        <taxon>Papilionidae</taxon>
        <taxon>Papilioninae</taxon>
        <taxon>Iphiclides</taxon>
    </lineage>
</organism>
<proteinExistence type="predicted"/>
<feature type="region of interest" description="Disordered" evidence="1">
    <location>
        <begin position="60"/>
        <end position="80"/>
    </location>
</feature>
<evidence type="ECO:0000313" key="3">
    <source>
        <dbReference type="Proteomes" id="UP000837857"/>
    </source>
</evidence>
<evidence type="ECO:0000256" key="1">
    <source>
        <dbReference type="SAM" id="MobiDB-lite"/>
    </source>
</evidence>
<feature type="region of interest" description="Disordered" evidence="1">
    <location>
        <begin position="1"/>
        <end position="28"/>
    </location>
</feature>
<protein>
    <submittedName>
        <fullName evidence="2">Uncharacterized protein</fullName>
    </submittedName>
</protein>
<gene>
    <name evidence="2" type="ORF">IPOD504_LOCUS17658</name>
</gene>
<feature type="compositionally biased region" description="Basic and acidic residues" evidence="1">
    <location>
        <begin position="1"/>
        <end position="11"/>
    </location>
</feature>
<reference evidence="2" key="1">
    <citation type="submission" date="2022-03" db="EMBL/GenBank/DDBJ databases">
        <authorList>
            <person name="Martin H S."/>
        </authorList>
    </citation>
    <scope>NUCLEOTIDE SEQUENCE</scope>
</reference>
<feature type="non-terminal residue" evidence="2">
    <location>
        <position position="1"/>
    </location>
</feature>
<dbReference type="Proteomes" id="UP000837857">
    <property type="component" value="Chromosome 9"/>
</dbReference>
<keyword evidence="3" id="KW-1185">Reference proteome</keyword>
<sequence length="80" mass="8385">MGWRFGADHGDAAAMRRRHGIGTETRQSGTRVALMPMSQGPHCAGTCAACVQPAPAAVALSPDHTNRSGGHSSYRLDVRA</sequence>
<evidence type="ECO:0000313" key="2">
    <source>
        <dbReference type="EMBL" id="CAH2077329.1"/>
    </source>
</evidence>
<dbReference type="EMBL" id="OW152821">
    <property type="protein sequence ID" value="CAH2077329.1"/>
    <property type="molecule type" value="Genomic_DNA"/>
</dbReference>
<name>A0ABN8J7N7_9NEOP</name>